<evidence type="ECO:0000259" key="2">
    <source>
        <dbReference type="Pfam" id="PF14392"/>
    </source>
</evidence>
<feature type="compositionally biased region" description="Low complexity" evidence="1">
    <location>
        <begin position="186"/>
        <end position="197"/>
    </location>
</feature>
<accession>A0AAV1DFW6</accession>
<feature type="domain" description="Zinc knuckle CX2CX4HX4C" evidence="2">
    <location>
        <begin position="24"/>
        <end position="68"/>
    </location>
</feature>
<protein>
    <submittedName>
        <fullName evidence="3">OLC1v1005996C1</fullName>
    </submittedName>
</protein>
<feature type="compositionally biased region" description="Basic and acidic residues" evidence="1">
    <location>
        <begin position="106"/>
        <end position="126"/>
    </location>
</feature>
<organism evidence="3 4">
    <name type="scientific">Oldenlandia corymbosa var. corymbosa</name>
    <dbReference type="NCBI Taxonomy" id="529605"/>
    <lineage>
        <taxon>Eukaryota</taxon>
        <taxon>Viridiplantae</taxon>
        <taxon>Streptophyta</taxon>
        <taxon>Embryophyta</taxon>
        <taxon>Tracheophyta</taxon>
        <taxon>Spermatophyta</taxon>
        <taxon>Magnoliopsida</taxon>
        <taxon>eudicotyledons</taxon>
        <taxon>Gunneridae</taxon>
        <taxon>Pentapetalae</taxon>
        <taxon>asterids</taxon>
        <taxon>lamiids</taxon>
        <taxon>Gentianales</taxon>
        <taxon>Rubiaceae</taxon>
        <taxon>Rubioideae</taxon>
        <taxon>Spermacoceae</taxon>
        <taxon>Hedyotis-Oldenlandia complex</taxon>
        <taxon>Oldenlandia</taxon>
    </lineage>
</organism>
<dbReference type="Pfam" id="PF14392">
    <property type="entry name" value="zf-CCHC_4"/>
    <property type="match status" value="1"/>
</dbReference>
<evidence type="ECO:0000313" key="4">
    <source>
        <dbReference type="Proteomes" id="UP001161247"/>
    </source>
</evidence>
<dbReference type="InterPro" id="IPR025836">
    <property type="entry name" value="Zn_knuckle_CX2CX4HX4C"/>
</dbReference>
<name>A0AAV1DFW6_OLDCO</name>
<evidence type="ECO:0000313" key="3">
    <source>
        <dbReference type="EMBL" id="CAI9106777.1"/>
    </source>
</evidence>
<dbReference type="PANTHER" id="PTHR33710:SF77">
    <property type="entry name" value="DNASE I-LIKE SUPERFAMILY PROTEIN"/>
    <property type="match status" value="1"/>
</dbReference>
<feature type="region of interest" description="Disordered" evidence="1">
    <location>
        <begin position="97"/>
        <end position="147"/>
    </location>
</feature>
<dbReference type="Proteomes" id="UP001161247">
    <property type="component" value="Chromosome 5"/>
</dbReference>
<feature type="compositionally biased region" description="Polar residues" evidence="1">
    <location>
        <begin position="137"/>
        <end position="147"/>
    </location>
</feature>
<dbReference type="AlphaFoldDB" id="A0AAV1DFW6"/>
<reference evidence="3" key="1">
    <citation type="submission" date="2023-03" db="EMBL/GenBank/DDBJ databases">
        <authorList>
            <person name="Julca I."/>
        </authorList>
    </citation>
    <scope>NUCLEOTIDE SEQUENCE</scope>
</reference>
<proteinExistence type="predicted"/>
<keyword evidence="4" id="KW-1185">Reference proteome</keyword>
<feature type="region of interest" description="Disordered" evidence="1">
    <location>
        <begin position="160"/>
        <end position="201"/>
    </location>
</feature>
<evidence type="ECO:0000256" key="1">
    <source>
        <dbReference type="SAM" id="MobiDB-lite"/>
    </source>
</evidence>
<dbReference type="EMBL" id="OX459122">
    <property type="protein sequence ID" value="CAI9106777.1"/>
    <property type="molecule type" value="Genomic_DNA"/>
</dbReference>
<gene>
    <name evidence="3" type="ORF">OLC1_LOCUS15224</name>
</gene>
<dbReference type="PANTHER" id="PTHR33710">
    <property type="entry name" value="BNAC02G09200D PROTEIN"/>
    <property type="match status" value="1"/>
</dbReference>
<sequence>MEVFKDADHNCIGCFLRIKVNININKPLMRVLQFDHEGQKLKIPLKYERLPEWCNNCGIIGHAESGCPTRTLNAGSSSNPPEYGNWLRAKGYWNPFVSRQPAQEPDPFHVPDNSDKEPMPYEERQSYHIQTRPGFPPSSSRNPTSSHVLPSFARRIVNSVSHSDRSPDSPSPQPPHSNPLTTNTIPQDSPMSQSPSSRTKSTAIHTILTETLVSYIALSSQPVKIASLPENNPSLPLPIPLFNQNDSIHNSISEPSKRKWSIDDFDGTDLHMVDVEIIGKKSHVEVSTVSDASGFVNSDGGVAEIGEGWPCYGKKDLAVSLRAYSESFIDVDVELKGQNVRATGKSHGFSFAILMKFFHKKKFQGCRPRANWQINLLRDSLDQLQLVDMGFEGYKYTWLRLLQHPRTQRARLDRSTCNANFQHLFPWSLVSHIPMFVWDHMLLHTQLREKHPHSHVVRRKRPYRFEAYWIRVEDCQRVIEDCSNSDFDSLGAKLEHVHVGLLNWSSHQVSDFEKRIEVLKKEILEIQRGNTDEPQCSKLGELEKELDFDEAWICTAP</sequence>